<keyword evidence="2" id="KW-1185">Reference proteome</keyword>
<organism evidence="1 2">
    <name type="scientific">Aldrovandia affinis</name>
    <dbReference type="NCBI Taxonomy" id="143900"/>
    <lineage>
        <taxon>Eukaryota</taxon>
        <taxon>Metazoa</taxon>
        <taxon>Chordata</taxon>
        <taxon>Craniata</taxon>
        <taxon>Vertebrata</taxon>
        <taxon>Euteleostomi</taxon>
        <taxon>Actinopterygii</taxon>
        <taxon>Neopterygii</taxon>
        <taxon>Teleostei</taxon>
        <taxon>Notacanthiformes</taxon>
        <taxon>Halosauridae</taxon>
        <taxon>Aldrovandia</taxon>
    </lineage>
</organism>
<dbReference type="Proteomes" id="UP001221898">
    <property type="component" value="Unassembled WGS sequence"/>
</dbReference>
<proteinExistence type="predicted"/>
<gene>
    <name evidence="1" type="ORF">AAFF_G00387380</name>
</gene>
<dbReference type="AlphaFoldDB" id="A0AAD7WL92"/>
<protein>
    <submittedName>
        <fullName evidence="1">Uncharacterized protein</fullName>
    </submittedName>
</protein>
<evidence type="ECO:0000313" key="1">
    <source>
        <dbReference type="EMBL" id="KAJ8401156.1"/>
    </source>
</evidence>
<reference evidence="1" key="1">
    <citation type="journal article" date="2023" name="Science">
        <title>Genome structures resolve the early diversification of teleost fishes.</title>
        <authorList>
            <person name="Parey E."/>
            <person name="Louis A."/>
            <person name="Montfort J."/>
            <person name="Bouchez O."/>
            <person name="Roques C."/>
            <person name="Iampietro C."/>
            <person name="Lluch J."/>
            <person name="Castinel A."/>
            <person name="Donnadieu C."/>
            <person name="Desvignes T."/>
            <person name="Floi Bucao C."/>
            <person name="Jouanno E."/>
            <person name="Wen M."/>
            <person name="Mejri S."/>
            <person name="Dirks R."/>
            <person name="Jansen H."/>
            <person name="Henkel C."/>
            <person name="Chen W.J."/>
            <person name="Zahm M."/>
            <person name="Cabau C."/>
            <person name="Klopp C."/>
            <person name="Thompson A.W."/>
            <person name="Robinson-Rechavi M."/>
            <person name="Braasch I."/>
            <person name="Lecointre G."/>
            <person name="Bobe J."/>
            <person name="Postlethwait J.H."/>
            <person name="Berthelot C."/>
            <person name="Roest Crollius H."/>
            <person name="Guiguen Y."/>
        </authorList>
    </citation>
    <scope>NUCLEOTIDE SEQUENCE</scope>
    <source>
        <strain evidence="1">NC1722</strain>
    </source>
</reference>
<feature type="non-terminal residue" evidence="1">
    <location>
        <position position="1"/>
    </location>
</feature>
<sequence length="74" mass="8038">MLRKCTKRTYVDAIAIPHGTAETAGSHHAEDVQQGHEGAPSVLRGRLALHAREAPVGTATCQKKHSQKKLLIFL</sequence>
<dbReference type="EMBL" id="JAINUG010000072">
    <property type="protein sequence ID" value="KAJ8401156.1"/>
    <property type="molecule type" value="Genomic_DNA"/>
</dbReference>
<accession>A0AAD7WL92</accession>
<name>A0AAD7WL92_9TELE</name>
<comment type="caution">
    <text evidence="1">The sequence shown here is derived from an EMBL/GenBank/DDBJ whole genome shotgun (WGS) entry which is preliminary data.</text>
</comment>
<evidence type="ECO:0000313" key="2">
    <source>
        <dbReference type="Proteomes" id="UP001221898"/>
    </source>
</evidence>